<protein>
    <submittedName>
        <fullName evidence="2">Alpha-L-Rha alpha-1,3-L-rhamnosyltransferase</fullName>
        <ecNumber evidence="2">2.4.1.-</ecNumber>
    </submittedName>
</protein>
<dbReference type="Gene3D" id="3.90.550.10">
    <property type="entry name" value="Spore Coat Polysaccharide Biosynthesis Protein SpsA, Chain A"/>
    <property type="match status" value="1"/>
</dbReference>
<dbReference type="EMBL" id="LT634362">
    <property type="protein sequence ID" value="SFZ89088.1"/>
    <property type="molecule type" value="Genomic_DNA"/>
</dbReference>
<evidence type="ECO:0000259" key="1">
    <source>
        <dbReference type="Pfam" id="PF00535"/>
    </source>
</evidence>
<dbReference type="PANTHER" id="PTHR22916">
    <property type="entry name" value="GLYCOSYLTRANSFERASE"/>
    <property type="match status" value="1"/>
</dbReference>
<keyword evidence="2" id="KW-0328">Glycosyltransferase</keyword>
<name>A0A1K2I9Z8_9LACO</name>
<accession>A0A1K2I9Z8</accession>
<dbReference type="PANTHER" id="PTHR22916:SF3">
    <property type="entry name" value="UDP-GLCNAC:BETAGAL BETA-1,3-N-ACETYLGLUCOSAMINYLTRANSFERASE-LIKE PROTEIN 1"/>
    <property type="match status" value="1"/>
</dbReference>
<proteinExistence type="predicted"/>
<gene>
    <name evidence="2" type="ORF">LREN565_2201</name>
</gene>
<dbReference type="SUPFAM" id="SSF53448">
    <property type="entry name" value="Nucleotide-diphospho-sugar transferases"/>
    <property type="match status" value="1"/>
</dbReference>
<keyword evidence="2" id="KW-0808">Transferase</keyword>
<dbReference type="InterPro" id="IPR001173">
    <property type="entry name" value="Glyco_trans_2-like"/>
</dbReference>
<dbReference type="EC" id="2.4.1.-" evidence="2"/>
<organism evidence="2">
    <name type="scientific">Loigolactobacillus rennini</name>
    <dbReference type="NCBI Taxonomy" id="238013"/>
    <lineage>
        <taxon>Bacteria</taxon>
        <taxon>Bacillati</taxon>
        <taxon>Bacillota</taxon>
        <taxon>Bacilli</taxon>
        <taxon>Lactobacillales</taxon>
        <taxon>Lactobacillaceae</taxon>
        <taxon>Loigolactobacillus</taxon>
    </lineage>
</organism>
<dbReference type="InterPro" id="IPR029044">
    <property type="entry name" value="Nucleotide-diphossugar_trans"/>
</dbReference>
<dbReference type="GO" id="GO:0016758">
    <property type="term" value="F:hexosyltransferase activity"/>
    <property type="evidence" value="ECO:0007669"/>
    <property type="project" value="UniProtKB-ARBA"/>
</dbReference>
<evidence type="ECO:0000313" key="2">
    <source>
        <dbReference type="EMBL" id="SFZ89088.1"/>
    </source>
</evidence>
<dbReference type="Pfam" id="PF00535">
    <property type="entry name" value="Glycos_transf_2"/>
    <property type="match status" value="1"/>
</dbReference>
<feature type="domain" description="Glycosyltransferase 2-like" evidence="1">
    <location>
        <begin position="11"/>
        <end position="136"/>
    </location>
</feature>
<reference evidence="2" key="1">
    <citation type="submission" date="2016-11" db="EMBL/GenBank/DDBJ databases">
        <authorList>
            <person name="Jaros S."/>
            <person name="Januszkiewicz K."/>
            <person name="Wedrychowicz H."/>
        </authorList>
    </citation>
    <scope>NUCLEOTIDE SEQUENCE</scope>
    <source>
        <strain evidence="2">ACA-DC 565</strain>
    </source>
</reference>
<sequence length="309" mass="36092">MKTSEKEIINILLSTYNGSQYLEELITSVLKQECVTVHLFIRDDGSTDKTKAILNKYRNLNEIQIEFGENIGWRRSFMKLIQKVPYQKEQFYAFADQDDVWEPLKIMHAIEKLDTSKPAVYHSNMTLVDNQMNFISYKYDKDFLPSSKIPNAFFDGIGTGATMVFNSKMLKLLQQYTPTAATAHDAYVLALANLVGKTVYDSNSYILYRRHNNTATGFGGNKVSKSPSLLMRFKRYRRSMKRPYSIRAYQILQGYKNILDESDRNILKYISNYRSNIYDKFYLLFSPKIRATGLRQTLQIKYRIFFNTL</sequence>
<dbReference type="AlphaFoldDB" id="A0A1K2I9Z8"/>